<dbReference type="EMBL" id="FQZD01000055">
    <property type="protein sequence ID" value="SHJ96330.1"/>
    <property type="molecule type" value="Genomic_DNA"/>
</dbReference>
<reference evidence="2 3" key="1">
    <citation type="submission" date="2016-11" db="EMBL/GenBank/DDBJ databases">
        <authorList>
            <person name="Varghese N."/>
            <person name="Submissions S."/>
        </authorList>
    </citation>
    <scope>NUCLEOTIDE SEQUENCE [LARGE SCALE GENOMIC DNA]</scope>
    <source>
        <strain evidence="2 3">DSM 15287</strain>
    </source>
</reference>
<dbReference type="AlphaFoldDB" id="A0A1M6NKV5"/>
<dbReference type="InterPro" id="IPR031893">
    <property type="entry name" value="Phage_tail_APC"/>
</dbReference>
<evidence type="ECO:0000259" key="1">
    <source>
        <dbReference type="Pfam" id="PF16778"/>
    </source>
</evidence>
<protein>
    <submittedName>
        <fullName evidence="2">Phage tail assembly chaperone protein</fullName>
    </submittedName>
</protein>
<proteinExistence type="predicted"/>
<accession>A0A1M6NKV5</accession>
<dbReference type="Pfam" id="PF16778">
    <property type="entry name" value="Phage_tail_APC"/>
    <property type="match status" value="1"/>
</dbReference>
<dbReference type="Proteomes" id="UP000322917">
    <property type="component" value="Unassembled WGS sequence"/>
</dbReference>
<dbReference type="Gene3D" id="6.10.140.1310">
    <property type="match status" value="1"/>
</dbReference>
<gene>
    <name evidence="2" type="ORF">SAMN02745170_03792</name>
</gene>
<feature type="domain" description="Phage tail assembly chaperone-like" evidence="1">
    <location>
        <begin position="65"/>
        <end position="128"/>
    </location>
</feature>
<dbReference type="OrthoDB" id="1685143at2"/>
<keyword evidence="3" id="KW-1185">Reference proteome</keyword>
<evidence type="ECO:0000313" key="2">
    <source>
        <dbReference type="EMBL" id="SHJ96330.1"/>
    </source>
</evidence>
<evidence type="ECO:0000313" key="3">
    <source>
        <dbReference type="Proteomes" id="UP000322917"/>
    </source>
</evidence>
<dbReference type="RefSeq" id="WP_149736322.1">
    <property type="nucleotide sequence ID" value="NZ_FQZD01000055.1"/>
</dbReference>
<sequence>MWYIFDSAGKPLATCDFEPNTDDLRTRGEVAVEGDHNLPFPRIQLVDGVIKTIEPPKPTREELLARIKAERDRKLNDTAWVFMRQLTGTPEQKLPAEEYAKWEAYWAALRDFPDTCDPENPVWPVAPNEEVG</sequence>
<organism evidence="2 3">
    <name type="scientific">Propionispora hippei DSM 15287</name>
    <dbReference type="NCBI Taxonomy" id="1123003"/>
    <lineage>
        <taxon>Bacteria</taxon>
        <taxon>Bacillati</taxon>
        <taxon>Bacillota</taxon>
        <taxon>Negativicutes</taxon>
        <taxon>Selenomonadales</taxon>
        <taxon>Sporomusaceae</taxon>
        <taxon>Propionispora</taxon>
    </lineage>
</organism>
<name>A0A1M6NKV5_9FIRM</name>